<dbReference type="Proteomes" id="UP000782554">
    <property type="component" value="Unassembled WGS sequence"/>
</dbReference>
<gene>
    <name evidence="2" type="ORF">K3181_00710</name>
</gene>
<dbReference type="PROSITE" id="PS51257">
    <property type="entry name" value="PROKAR_LIPOPROTEIN"/>
    <property type="match status" value="1"/>
</dbReference>
<evidence type="ECO:0000313" key="2">
    <source>
        <dbReference type="EMBL" id="MBX7499960.1"/>
    </source>
</evidence>
<evidence type="ECO:0008006" key="4">
    <source>
        <dbReference type="Google" id="ProtNLM"/>
    </source>
</evidence>
<accession>A0ABS7JQP2</accession>
<organism evidence="2 3">
    <name type="scientific">Qipengyuania mesophila</name>
    <dbReference type="NCBI Taxonomy" id="2867246"/>
    <lineage>
        <taxon>Bacteria</taxon>
        <taxon>Pseudomonadati</taxon>
        <taxon>Pseudomonadota</taxon>
        <taxon>Alphaproteobacteria</taxon>
        <taxon>Sphingomonadales</taxon>
        <taxon>Erythrobacteraceae</taxon>
        <taxon>Qipengyuania</taxon>
    </lineage>
</organism>
<protein>
    <recommendedName>
        <fullName evidence="4">Aspartate-semialdehyde dehydrogenase</fullName>
    </recommendedName>
</protein>
<feature type="signal peptide" evidence="1">
    <location>
        <begin position="1"/>
        <end position="22"/>
    </location>
</feature>
<name>A0ABS7JQP2_9SPHN</name>
<keyword evidence="3" id="KW-1185">Reference proteome</keyword>
<comment type="caution">
    <text evidence="2">The sequence shown here is derived from an EMBL/GenBank/DDBJ whole genome shotgun (WGS) entry which is preliminary data.</text>
</comment>
<sequence length="184" mass="19019">MIRKALLVALPLALAACGQSEPAPETTESAAPAGDPLAGVQVVVDADGLGAKGAEPLRFGAPRDEVDGAIAKALGSSPETSRNEECGAGPMDFSQFGPLQLAYMDGALRGWFLRKGEGVATSDGVRPGVTTLEGLKLERQVRELDTTLPGEFEYTTADYGTITGFAEDGNTVTALQAGVSCFSR</sequence>
<dbReference type="RefSeq" id="WP_221599885.1">
    <property type="nucleotide sequence ID" value="NZ_JAIGNU010000001.1"/>
</dbReference>
<reference evidence="2 3" key="1">
    <citation type="submission" date="2021-08" db="EMBL/GenBank/DDBJ databases">
        <title>Comparative Genomics Analysis of the Genus Qipengyuania Reveals Extensive Genetic Diversity and Metabolic Versatility, Including the Description of Fifteen Novel Species.</title>
        <authorList>
            <person name="Liu Y."/>
        </authorList>
    </citation>
    <scope>NUCLEOTIDE SEQUENCE [LARGE SCALE GENOMIC DNA]</scope>
    <source>
        <strain evidence="2 3">YG27</strain>
    </source>
</reference>
<dbReference type="EMBL" id="JAIGNU010000001">
    <property type="protein sequence ID" value="MBX7499960.1"/>
    <property type="molecule type" value="Genomic_DNA"/>
</dbReference>
<evidence type="ECO:0000256" key="1">
    <source>
        <dbReference type="SAM" id="SignalP"/>
    </source>
</evidence>
<keyword evidence="1" id="KW-0732">Signal</keyword>
<feature type="chain" id="PRO_5047173648" description="Aspartate-semialdehyde dehydrogenase" evidence="1">
    <location>
        <begin position="23"/>
        <end position="184"/>
    </location>
</feature>
<proteinExistence type="predicted"/>
<evidence type="ECO:0000313" key="3">
    <source>
        <dbReference type="Proteomes" id="UP000782554"/>
    </source>
</evidence>